<keyword evidence="1" id="KW-0732">Signal</keyword>
<name>D5GKE2_TUBMM</name>
<protein>
    <submittedName>
        <fullName evidence="2">(Perigord truffle) hypothetical protein</fullName>
    </submittedName>
</protein>
<evidence type="ECO:0000313" key="3">
    <source>
        <dbReference type="Proteomes" id="UP000006911"/>
    </source>
</evidence>
<organism evidence="2 3">
    <name type="scientific">Tuber melanosporum (strain Mel28)</name>
    <name type="common">Perigord black truffle</name>
    <dbReference type="NCBI Taxonomy" id="656061"/>
    <lineage>
        <taxon>Eukaryota</taxon>
        <taxon>Fungi</taxon>
        <taxon>Dikarya</taxon>
        <taxon>Ascomycota</taxon>
        <taxon>Pezizomycotina</taxon>
        <taxon>Pezizomycetes</taxon>
        <taxon>Pezizales</taxon>
        <taxon>Tuberaceae</taxon>
        <taxon>Tuber</taxon>
    </lineage>
</organism>
<dbReference type="Proteomes" id="UP000006911">
    <property type="component" value="Unassembled WGS sequence"/>
</dbReference>
<keyword evidence="3" id="KW-1185">Reference proteome</keyword>
<dbReference type="KEGG" id="tml:GSTUM_00009499001"/>
<dbReference type="AlphaFoldDB" id="D5GKE2"/>
<evidence type="ECO:0000256" key="1">
    <source>
        <dbReference type="SAM" id="SignalP"/>
    </source>
</evidence>
<dbReference type="GeneID" id="9182005"/>
<reference evidence="2 3" key="1">
    <citation type="journal article" date="2010" name="Nature">
        <title>Perigord black truffle genome uncovers evolutionary origins and mechanisms of symbiosis.</title>
        <authorList>
            <person name="Martin F."/>
            <person name="Kohler A."/>
            <person name="Murat C."/>
            <person name="Balestrini R."/>
            <person name="Coutinho P.M."/>
            <person name="Jaillon O."/>
            <person name="Montanini B."/>
            <person name="Morin E."/>
            <person name="Noel B."/>
            <person name="Percudani R."/>
            <person name="Porcel B."/>
            <person name="Rubini A."/>
            <person name="Amicucci A."/>
            <person name="Amselem J."/>
            <person name="Anthouard V."/>
            <person name="Arcioni S."/>
            <person name="Artiguenave F."/>
            <person name="Aury J.M."/>
            <person name="Ballario P."/>
            <person name="Bolchi A."/>
            <person name="Brenna A."/>
            <person name="Brun A."/>
            <person name="Buee M."/>
            <person name="Cantarel B."/>
            <person name="Chevalier G."/>
            <person name="Couloux A."/>
            <person name="Da Silva C."/>
            <person name="Denoeud F."/>
            <person name="Duplessis S."/>
            <person name="Ghignone S."/>
            <person name="Hilselberger B."/>
            <person name="Iotti M."/>
            <person name="Marcais B."/>
            <person name="Mello A."/>
            <person name="Miranda M."/>
            <person name="Pacioni G."/>
            <person name="Quesneville H."/>
            <person name="Riccioni C."/>
            <person name="Ruotolo R."/>
            <person name="Splivallo R."/>
            <person name="Stocchi V."/>
            <person name="Tisserant E."/>
            <person name="Viscomi A.R."/>
            <person name="Zambonelli A."/>
            <person name="Zampieri E."/>
            <person name="Henrissat B."/>
            <person name="Lebrun M.H."/>
            <person name="Paolocci F."/>
            <person name="Bonfante P."/>
            <person name="Ottonello S."/>
            <person name="Wincker P."/>
        </authorList>
    </citation>
    <scope>NUCLEOTIDE SEQUENCE [LARGE SCALE GENOMIC DNA]</scope>
    <source>
        <strain evidence="2 3">Mel28</strain>
    </source>
</reference>
<dbReference type="InParanoid" id="D5GKE2"/>
<accession>D5GKE2</accession>
<dbReference type="HOGENOM" id="CLU_2962573_0_0_1"/>
<sequence>MQQQSFLTNAAVLFVMWWRCEANRYCMPYHPDSCQSAKIWRQAMAVVFTNADLQRVRHA</sequence>
<feature type="chain" id="PRO_5003072805" evidence="1">
    <location>
        <begin position="23"/>
        <end position="59"/>
    </location>
</feature>
<evidence type="ECO:0000313" key="2">
    <source>
        <dbReference type="EMBL" id="CAZ84985.1"/>
    </source>
</evidence>
<gene>
    <name evidence="2" type="ORF">GSTUM_00009499001</name>
</gene>
<dbReference type="RefSeq" id="XP_002840794.1">
    <property type="nucleotide sequence ID" value="XM_002840748.1"/>
</dbReference>
<proteinExistence type="predicted"/>
<feature type="signal peptide" evidence="1">
    <location>
        <begin position="1"/>
        <end position="22"/>
    </location>
</feature>
<dbReference type="EMBL" id="FN430338">
    <property type="protein sequence ID" value="CAZ84985.1"/>
    <property type="molecule type" value="Genomic_DNA"/>
</dbReference>